<dbReference type="EMBL" id="JAAGMA010000935">
    <property type="protein sequence ID" value="NEB13945.1"/>
    <property type="molecule type" value="Genomic_DNA"/>
</dbReference>
<gene>
    <name evidence="1" type="ORF">G3I32_34815</name>
</gene>
<reference evidence="1 2" key="1">
    <citation type="submission" date="2020-01" db="EMBL/GenBank/DDBJ databases">
        <title>Insect and environment-associated Actinomycetes.</title>
        <authorList>
            <person name="Currrie C."/>
            <person name="Chevrette M."/>
            <person name="Carlson C."/>
            <person name="Stubbendieck R."/>
            <person name="Wendt-Pienkowski E."/>
        </authorList>
    </citation>
    <scope>NUCLEOTIDE SEQUENCE [LARGE SCALE GENOMIC DNA]</scope>
    <source>
        <strain evidence="1 2">SID14163</strain>
    </source>
</reference>
<dbReference type="Proteomes" id="UP000470446">
    <property type="component" value="Unassembled WGS sequence"/>
</dbReference>
<evidence type="ECO:0000313" key="2">
    <source>
        <dbReference type="Proteomes" id="UP000470446"/>
    </source>
</evidence>
<accession>A0A7K3PY71</accession>
<proteinExistence type="predicted"/>
<name>A0A7K3PY71_9ACTN</name>
<organism evidence="1 2">
    <name type="scientific">Streptomyces coelicoflavus</name>
    <dbReference type="NCBI Taxonomy" id="285562"/>
    <lineage>
        <taxon>Bacteria</taxon>
        <taxon>Bacillati</taxon>
        <taxon>Actinomycetota</taxon>
        <taxon>Actinomycetes</taxon>
        <taxon>Kitasatosporales</taxon>
        <taxon>Streptomycetaceae</taxon>
        <taxon>Streptomyces</taxon>
    </lineage>
</organism>
<evidence type="ECO:0008006" key="3">
    <source>
        <dbReference type="Google" id="ProtNLM"/>
    </source>
</evidence>
<dbReference type="RefSeq" id="WP_164249871.1">
    <property type="nucleotide sequence ID" value="NZ_JAAGMA010000935.1"/>
</dbReference>
<comment type="caution">
    <text evidence="1">The sequence shown here is derived from an EMBL/GenBank/DDBJ whole genome shotgun (WGS) entry which is preliminary data.</text>
</comment>
<protein>
    <recommendedName>
        <fullName evidence="3">ABM domain-containing protein</fullName>
    </recommendedName>
</protein>
<evidence type="ECO:0000313" key="1">
    <source>
        <dbReference type="EMBL" id="NEB13945.1"/>
    </source>
</evidence>
<dbReference type="AlphaFoldDB" id="A0A7K3PY71"/>
<sequence length="93" mass="9899">MAYLQITLQVEPGDRAAAAGVYEKYKEPFLGTVPGATSKELLVRDEDVQVLHGFATVADAQAYLGSALFTDDVVTALSPLLQAAPEVRVYDAA</sequence>